<dbReference type="EMBL" id="JAGEUA010000005">
    <property type="protein sequence ID" value="KAL0978983.1"/>
    <property type="molecule type" value="Genomic_DNA"/>
</dbReference>
<evidence type="ECO:0000259" key="1">
    <source>
        <dbReference type="PROSITE" id="PS50105"/>
    </source>
</evidence>
<gene>
    <name evidence="3" type="ORF">UPYG_G00178880</name>
</gene>
<evidence type="ECO:0000259" key="2">
    <source>
        <dbReference type="PROSITE" id="PS50824"/>
    </source>
</evidence>
<feature type="domain" description="SAM" evidence="1">
    <location>
        <begin position="92"/>
        <end position="137"/>
    </location>
</feature>
<dbReference type="Pfam" id="PF00536">
    <property type="entry name" value="SAM_1"/>
    <property type="match status" value="2"/>
</dbReference>
<dbReference type="SUPFAM" id="SSF47769">
    <property type="entry name" value="SAM/Pointed domain"/>
    <property type="match status" value="2"/>
</dbReference>
<dbReference type="Gene3D" id="1.10.150.50">
    <property type="entry name" value="Transcription Factor, Ets-1"/>
    <property type="match status" value="2"/>
</dbReference>
<dbReference type="InterPro" id="IPR011029">
    <property type="entry name" value="DEATH-like_dom_sf"/>
</dbReference>
<dbReference type="SMART" id="SM01289">
    <property type="entry name" value="PYRIN"/>
    <property type="match status" value="1"/>
</dbReference>
<dbReference type="PANTHER" id="PTHR16155:SF18">
    <property type="entry name" value="STERILE ALPHA MOTIF DOMAIN-CONTAINING PROTEIN 9-LIKE"/>
    <property type="match status" value="1"/>
</dbReference>
<dbReference type="InterPro" id="IPR013761">
    <property type="entry name" value="SAM/pointed_sf"/>
</dbReference>
<reference evidence="3 4" key="1">
    <citation type="submission" date="2024-06" db="EMBL/GenBank/DDBJ databases">
        <authorList>
            <person name="Pan Q."/>
            <person name="Wen M."/>
            <person name="Jouanno E."/>
            <person name="Zahm M."/>
            <person name="Klopp C."/>
            <person name="Cabau C."/>
            <person name="Louis A."/>
            <person name="Berthelot C."/>
            <person name="Parey E."/>
            <person name="Roest Crollius H."/>
            <person name="Montfort J."/>
            <person name="Robinson-Rechavi M."/>
            <person name="Bouchez O."/>
            <person name="Lampietro C."/>
            <person name="Lopez Roques C."/>
            <person name="Donnadieu C."/>
            <person name="Postlethwait J."/>
            <person name="Bobe J."/>
            <person name="Verreycken H."/>
            <person name="Guiguen Y."/>
        </authorList>
    </citation>
    <scope>NUCLEOTIDE SEQUENCE [LARGE SCALE GENOMIC DNA]</scope>
    <source>
        <strain evidence="3">Up_M1</strain>
        <tissue evidence="3">Testis</tissue>
    </source>
</reference>
<dbReference type="PROSITE" id="PS50824">
    <property type="entry name" value="DAPIN"/>
    <property type="match status" value="1"/>
</dbReference>
<dbReference type="SMART" id="SM00454">
    <property type="entry name" value="SAM"/>
    <property type="match status" value="2"/>
</dbReference>
<dbReference type="PROSITE" id="PS50105">
    <property type="entry name" value="SAM_DOMAIN"/>
    <property type="match status" value="2"/>
</dbReference>
<evidence type="ECO:0000313" key="3">
    <source>
        <dbReference type="EMBL" id="KAL0978983.1"/>
    </source>
</evidence>
<dbReference type="Gene3D" id="1.10.533.10">
    <property type="entry name" value="Death Domain, Fas"/>
    <property type="match status" value="1"/>
</dbReference>
<keyword evidence="4" id="KW-1185">Reference proteome</keyword>
<evidence type="ECO:0008006" key="5">
    <source>
        <dbReference type="Google" id="ProtNLM"/>
    </source>
</evidence>
<sequence>MRKSMNSGTLMNKWTKEEVHRWLTTQINIHHIYADKLLEEEVSGEDLDYFQKKDFLDLEIKYGPSVKIAYMLEALKSGSQPKSQFPVYIKKWTTEQVCQWLKEENVYPRYVEKMFEEEVSGDCLFCFKKQDLLDLGIKHGPAVKIIGMLEKLNSEPEPDLQLASQIKVEERQPPDKQDLCPAKNVSIKTVLNTIQPERQELSDTVATHKPEVAIQQPLALGEKMVRSKISTMPSSLTLLQETLDELQKDSFKRFKSCLNDQEVNTYKPIAKGYLEDDNCRTYIADLLTKHYEEEALHVTLQILYRIQENSLASRLKSKIDLRMMSAQVAKEELWRETNQGEKLKNLLTCGGNMLEYYDRFVVIMNKSSSEKLEHLGFLSKLKLFCVLDFDPKSAATGGVCSLYRQSRVANLHVPAQFQGEPDVVIKNLNLYKQTSWVFCNGRHDLDGEFNRPLEYKDWLKEKRREIEHMVSFICKPEVLPNGRTLIIFLLLSPVTDRDPVFDTFLAFYSYDDESIVSICESLSTFEKWKDLIKEKCESDITRQSIFELTLSEVNGTIMALGPHNQLSGRLLPSTDCSTVVLQQKDEDRMTALDILCQNQCEKVYDENSPDYQAFKIKVEEEFYRGGKVNWWNFYFCEKPKAKPFIRRDKYEKLKQNILKPQDTKTTCILLNLFHHPGCGATTLAMHVMWDLRREFRCAILKDNTLPKAEVAVQIKHLMRLGSKKSTPVLLLVDNSKDAENTHTLQNLIRQAVEDENTSRTVEDSSNSKVLIISCVRCHNPQDQYKHCATNKQYITAKLTQKEQDDFEEKLVELKEIHEKPENFYSFMIMKSNFDKKYIADVVSNTLKDFDISTKKAKLLAILALLNSYDTESNISMSLCEEFLGGKGLRKVFWEEVLVLDIMEQYSNLLRKVNIDERGGYKAIRILHHDIASECLKELERSYNIKRSAITLDMLHCDLLFKTGVVKDALMLSIQRMLVERQRKNVGATHFSPLIEDIHIQEGGQKIRDIFVKAYSRFVTRASIPQALSRYLYIKERDFPQALLWAENAKRVTANSYTTDTIGQVHKSNLKNNIEKQNSPLTPEDFETNLKIAQEAIKAFQMAQDLAMKNETEEETDENLTKTPCNLSGYMGDMETSLIILDMISNLPFFESTDPVKRKYMKSFLKGTLPIKHVPKEDNDFNSQYVEVIEEHKTFLLALKTQVKKVFDFFNDYFTYIKGNDTGDLEAFNKRKISQHFTVYLRLVCSSPEEMSKEETSNPQLMLNMNIEKHRAFLEEIKADTFAGILAKLHLGSLEKMTTTAEEMEKITESYTFLYNNAVQNRKEKTNFILASLILHTLNPKSKHVKKHKEINDILMKILQDIGVQYPFPEPYYLALLLLWPNSNVEETDINTYVNSLRNACHKGLPYLFRRSSTITHFYLGPKKGLQRIVTKSKLDECFAKVPRNQLAQLWRSGDIFKEKEIIDRLYRVNGTVEQSELYARYGKLKIPVRPAYLGGIRSGYSSENVSFFLGFAISGPLAYDIEYDRL</sequence>
<dbReference type="InterPro" id="IPR004020">
    <property type="entry name" value="DAPIN"/>
</dbReference>
<evidence type="ECO:0000313" key="4">
    <source>
        <dbReference type="Proteomes" id="UP001557470"/>
    </source>
</evidence>
<feature type="domain" description="Pyrin" evidence="2">
    <location>
        <begin position="224"/>
        <end position="316"/>
    </location>
</feature>
<dbReference type="InterPro" id="IPR001660">
    <property type="entry name" value="SAM"/>
</dbReference>
<dbReference type="SUPFAM" id="SSF47986">
    <property type="entry name" value="DEATH domain"/>
    <property type="match status" value="1"/>
</dbReference>
<dbReference type="Pfam" id="PF02758">
    <property type="entry name" value="PYRIN"/>
    <property type="match status" value="1"/>
</dbReference>
<accession>A0ABD0WV15</accession>
<dbReference type="Proteomes" id="UP001557470">
    <property type="component" value="Unassembled WGS sequence"/>
</dbReference>
<feature type="domain" description="SAM" evidence="1">
    <location>
        <begin position="14"/>
        <end position="60"/>
    </location>
</feature>
<dbReference type="PANTHER" id="PTHR16155">
    <property type="entry name" value="DED DOMAIN-CONTAINING PROTEIN"/>
    <property type="match status" value="1"/>
</dbReference>
<proteinExistence type="predicted"/>
<organism evidence="3 4">
    <name type="scientific">Umbra pygmaea</name>
    <name type="common">Eastern mudminnow</name>
    <dbReference type="NCBI Taxonomy" id="75934"/>
    <lineage>
        <taxon>Eukaryota</taxon>
        <taxon>Metazoa</taxon>
        <taxon>Chordata</taxon>
        <taxon>Craniata</taxon>
        <taxon>Vertebrata</taxon>
        <taxon>Euteleostomi</taxon>
        <taxon>Actinopterygii</taxon>
        <taxon>Neopterygii</taxon>
        <taxon>Teleostei</taxon>
        <taxon>Protacanthopterygii</taxon>
        <taxon>Esociformes</taxon>
        <taxon>Umbridae</taxon>
        <taxon>Umbra</taxon>
    </lineage>
</organism>
<name>A0ABD0WV15_UMBPY</name>
<comment type="caution">
    <text evidence="3">The sequence shown here is derived from an EMBL/GenBank/DDBJ whole genome shotgun (WGS) entry which is preliminary data.</text>
</comment>
<protein>
    <recommendedName>
        <fullName evidence="5">SAM domain-containing protein</fullName>
    </recommendedName>
</protein>